<sequence>MKMVRSVVWVVVFVFLVAAVGCGGDTPTDTSENKAPAQQGESQEKPAEEVASSKNTPLPKDAKEVTVSGDVYHYTIDPCAIASAEEVETFLGKPFTTKFSFVYGIPPYTRCEYAVELPEEERAGRSPDTLAVSVVEPLTLAEAGFPGLDTAAEAFNRHKKALNNAGAEIEEVPDLGDDAFVQSSDGVLHLLAGDVYLRVSASIYTNETAPTLDELHRKLADNNAKVAKRFAAELLLPNLNGS</sequence>
<name>A0A6P1ZIW6_9BACT</name>
<dbReference type="RefSeq" id="WP_144234794.1">
    <property type="nucleotide sequence ID" value="NZ_QMIF01000003.1"/>
</dbReference>
<feature type="region of interest" description="Disordered" evidence="1">
    <location>
        <begin position="26"/>
        <end position="62"/>
    </location>
</feature>
<gene>
    <name evidence="2" type="ORF">DQK91_07515</name>
</gene>
<dbReference type="OrthoDB" id="9828003at2"/>
<dbReference type="Proteomes" id="UP000434052">
    <property type="component" value="Unassembled WGS sequence"/>
</dbReference>
<dbReference type="PROSITE" id="PS51257">
    <property type="entry name" value="PROKAR_LIPOPROTEIN"/>
    <property type="match status" value="1"/>
</dbReference>
<comment type="caution">
    <text evidence="2">The sequence shown here is derived from an EMBL/GenBank/DDBJ whole genome shotgun (WGS) entry which is preliminary data.</text>
</comment>
<evidence type="ECO:0000313" key="3">
    <source>
        <dbReference type="Proteomes" id="UP000434052"/>
    </source>
</evidence>
<dbReference type="EMBL" id="QMIF01000003">
    <property type="protein sequence ID" value="TVM35233.1"/>
    <property type="molecule type" value="Genomic_DNA"/>
</dbReference>
<evidence type="ECO:0000256" key="1">
    <source>
        <dbReference type="SAM" id="MobiDB-lite"/>
    </source>
</evidence>
<proteinExistence type="predicted"/>
<accession>A0A6P1ZIW6</accession>
<dbReference type="AlphaFoldDB" id="A0A6P1ZIW6"/>
<evidence type="ECO:0000313" key="2">
    <source>
        <dbReference type="EMBL" id="TVM35233.1"/>
    </source>
</evidence>
<protein>
    <submittedName>
        <fullName evidence="2">Uncharacterized protein</fullName>
    </submittedName>
</protein>
<reference evidence="2 3" key="1">
    <citation type="submission" date="2018-06" db="EMBL/GenBank/DDBJ databases">
        <title>Complete genome of Desulfovibrio marinus P48SEP.</title>
        <authorList>
            <person name="Crispim J.S."/>
            <person name="Vidigal P.M.P."/>
            <person name="Silva L.C.F."/>
            <person name="Araujo L.C."/>
            <person name="Laguardia C.N."/>
            <person name="Dias R.S."/>
            <person name="Sousa M.P."/>
            <person name="Paula S.O."/>
            <person name="Silva C."/>
        </authorList>
    </citation>
    <scope>NUCLEOTIDE SEQUENCE [LARGE SCALE GENOMIC DNA]</scope>
    <source>
        <strain evidence="2 3">P48SEP</strain>
    </source>
</reference>
<organism evidence="2 3">
    <name type="scientific">Oceanidesulfovibrio marinus</name>
    <dbReference type="NCBI Taxonomy" id="370038"/>
    <lineage>
        <taxon>Bacteria</taxon>
        <taxon>Pseudomonadati</taxon>
        <taxon>Thermodesulfobacteriota</taxon>
        <taxon>Desulfovibrionia</taxon>
        <taxon>Desulfovibrionales</taxon>
        <taxon>Desulfovibrionaceae</taxon>
        <taxon>Oceanidesulfovibrio</taxon>
    </lineage>
</organism>